<dbReference type="CDD" id="cd01577">
    <property type="entry name" value="IPMI_Swivel"/>
    <property type="match status" value="1"/>
</dbReference>
<proteinExistence type="inferred from homology"/>
<name>A0A932GME1_UNCTE</name>
<dbReference type="Gene3D" id="3.20.19.10">
    <property type="entry name" value="Aconitase, domain 4"/>
    <property type="match status" value="1"/>
</dbReference>
<keyword evidence="6 7" id="KW-0456">Lyase</keyword>
<dbReference type="InterPro" id="IPR033940">
    <property type="entry name" value="IPMI_Swivel"/>
</dbReference>
<comment type="catalytic activity">
    <reaction evidence="1 7">
        <text>(2R,3S)-3-isopropylmalate = (2S)-2-isopropylmalate</text>
        <dbReference type="Rhea" id="RHEA:32287"/>
        <dbReference type="ChEBI" id="CHEBI:1178"/>
        <dbReference type="ChEBI" id="CHEBI:35121"/>
        <dbReference type="EC" id="4.2.1.33"/>
    </reaction>
</comment>
<dbReference type="PANTHER" id="PTHR43345:SF2">
    <property type="entry name" value="3-ISOPROPYLMALATE DEHYDRATASE SMALL SUBUNIT 1"/>
    <property type="match status" value="1"/>
</dbReference>
<dbReference type="Pfam" id="PF00694">
    <property type="entry name" value="Aconitase_C"/>
    <property type="match status" value="1"/>
</dbReference>
<reference evidence="9" key="1">
    <citation type="submission" date="2020-07" db="EMBL/GenBank/DDBJ databases">
        <title>Huge and variable diversity of episymbiotic CPR bacteria and DPANN archaea in groundwater ecosystems.</title>
        <authorList>
            <person name="He C.Y."/>
            <person name="Keren R."/>
            <person name="Whittaker M."/>
            <person name="Farag I.F."/>
            <person name="Doudna J."/>
            <person name="Cate J.H.D."/>
            <person name="Banfield J.F."/>
        </authorList>
    </citation>
    <scope>NUCLEOTIDE SEQUENCE</scope>
    <source>
        <strain evidence="9">NC_groundwater_717_Ag_S-0.2um_59_8</strain>
    </source>
</reference>
<evidence type="ECO:0000256" key="6">
    <source>
        <dbReference type="ARBA" id="ARBA00023239"/>
    </source>
</evidence>
<keyword evidence="7" id="KW-0432">Leucine biosynthesis</keyword>
<evidence type="ECO:0000313" key="10">
    <source>
        <dbReference type="Proteomes" id="UP000741360"/>
    </source>
</evidence>
<evidence type="ECO:0000256" key="4">
    <source>
        <dbReference type="ARBA" id="ARBA00009869"/>
    </source>
</evidence>
<keyword evidence="7" id="KW-0028">Amino-acid biosynthesis</keyword>
<dbReference type="InterPro" id="IPR000573">
    <property type="entry name" value="AconitaseA/IPMdHydase_ssu_swvl"/>
</dbReference>
<dbReference type="GO" id="GO:0003861">
    <property type="term" value="F:3-isopropylmalate dehydratase activity"/>
    <property type="evidence" value="ECO:0007669"/>
    <property type="project" value="UniProtKB-UniRule"/>
</dbReference>
<comment type="function">
    <text evidence="2 7">Catalyzes the isomerization between 2-isopropylmalate and 3-isopropylmalate, via the formation of 2-isopropylmaleate.</text>
</comment>
<evidence type="ECO:0000259" key="8">
    <source>
        <dbReference type="Pfam" id="PF00694"/>
    </source>
</evidence>
<dbReference type="SUPFAM" id="SSF52016">
    <property type="entry name" value="LeuD/IlvD-like"/>
    <property type="match status" value="1"/>
</dbReference>
<comment type="caution">
    <text evidence="9">The sequence shown here is derived from an EMBL/GenBank/DDBJ whole genome shotgun (WGS) entry which is preliminary data.</text>
</comment>
<comment type="similarity">
    <text evidence="4 7">Belongs to the LeuD family. LeuD type 2 subfamily.</text>
</comment>
<dbReference type="InterPro" id="IPR011827">
    <property type="entry name" value="LeuD_type2/HacB/DmdB"/>
</dbReference>
<dbReference type="HAMAP" id="MF_01032">
    <property type="entry name" value="LeuD_type2"/>
    <property type="match status" value="1"/>
</dbReference>
<evidence type="ECO:0000256" key="1">
    <source>
        <dbReference type="ARBA" id="ARBA00000491"/>
    </source>
</evidence>
<dbReference type="EMBL" id="JACPSX010000016">
    <property type="protein sequence ID" value="MBI3013651.1"/>
    <property type="molecule type" value="Genomic_DNA"/>
</dbReference>
<accession>A0A932GME1</accession>
<dbReference type="InterPro" id="IPR015928">
    <property type="entry name" value="Aconitase/3IPM_dehydase_swvl"/>
</dbReference>
<evidence type="ECO:0000256" key="7">
    <source>
        <dbReference type="HAMAP-Rule" id="MF_01032"/>
    </source>
</evidence>
<dbReference type="InterPro" id="IPR050075">
    <property type="entry name" value="LeuD"/>
</dbReference>
<gene>
    <name evidence="7" type="primary">leuD</name>
    <name evidence="9" type="ORF">HYY65_00995</name>
</gene>
<dbReference type="PANTHER" id="PTHR43345">
    <property type="entry name" value="3-ISOPROPYLMALATE DEHYDRATASE SMALL SUBUNIT 2-RELATED-RELATED"/>
    <property type="match status" value="1"/>
</dbReference>
<protein>
    <recommendedName>
        <fullName evidence="7">3-isopropylmalate dehydratase small subunit</fullName>
        <ecNumber evidence="7">4.2.1.33</ecNumber>
    </recommendedName>
    <alternativeName>
        <fullName evidence="7">Alpha-IPM isomerase</fullName>
        <shortName evidence="7">IPMI</shortName>
    </alternativeName>
    <alternativeName>
        <fullName evidence="7">Isopropylmalate isomerase</fullName>
    </alternativeName>
</protein>
<dbReference type="GO" id="GO:0009098">
    <property type="term" value="P:L-leucine biosynthetic process"/>
    <property type="evidence" value="ECO:0007669"/>
    <property type="project" value="UniProtKB-UniRule"/>
</dbReference>
<comment type="subunit">
    <text evidence="5 7">Heterodimer of LeuC and LeuD.</text>
</comment>
<dbReference type="EC" id="4.2.1.33" evidence="7"/>
<evidence type="ECO:0000313" key="9">
    <source>
        <dbReference type="EMBL" id="MBI3013651.1"/>
    </source>
</evidence>
<evidence type="ECO:0000256" key="2">
    <source>
        <dbReference type="ARBA" id="ARBA00002695"/>
    </source>
</evidence>
<dbReference type="AlphaFoldDB" id="A0A932GME1"/>
<sequence>MILKGRVWRYGDNVDTDVLYPSKYLVTFDLSEVGKHALEGLDPEFSREVKAGDIIVAGRNFGCGSAREQAATAIKAAGVSVMLAESFSRTFYRNAINVGLPVLVVPGIGKLCAKGDLLEVRLEEGRIRNLGSGSELQVAPLPDFVLQILAKGGAIPYYRERMAPHGRVQDKTTGVR</sequence>
<dbReference type="Proteomes" id="UP000741360">
    <property type="component" value="Unassembled WGS sequence"/>
</dbReference>
<comment type="pathway">
    <text evidence="3 7">Amino-acid biosynthesis; L-leucine biosynthesis; L-leucine from 3-methyl-2-oxobutanoate: step 2/4.</text>
</comment>
<evidence type="ECO:0000256" key="3">
    <source>
        <dbReference type="ARBA" id="ARBA00004729"/>
    </source>
</evidence>
<evidence type="ECO:0000256" key="5">
    <source>
        <dbReference type="ARBA" id="ARBA00011271"/>
    </source>
</evidence>
<organism evidence="9 10">
    <name type="scientific">Tectimicrobiota bacterium</name>
    <dbReference type="NCBI Taxonomy" id="2528274"/>
    <lineage>
        <taxon>Bacteria</taxon>
        <taxon>Pseudomonadati</taxon>
        <taxon>Nitrospinota/Tectimicrobiota group</taxon>
        <taxon>Candidatus Tectimicrobiota</taxon>
    </lineage>
</organism>
<dbReference type="NCBIfam" id="TIGR02087">
    <property type="entry name" value="LEUD_arch"/>
    <property type="match status" value="1"/>
</dbReference>
<keyword evidence="7" id="KW-0100">Branched-chain amino acid biosynthesis</keyword>
<feature type="domain" description="Aconitase A/isopropylmalate dehydratase small subunit swivel" evidence="8">
    <location>
        <begin position="50"/>
        <end position="100"/>
    </location>
</feature>